<accession>A0ABS4KUQ7</accession>
<comment type="caution">
    <text evidence="6">The sequence shown here is derived from an EMBL/GenBank/DDBJ whole genome shotgun (WGS) entry which is preliminary data.</text>
</comment>
<evidence type="ECO:0000256" key="4">
    <source>
        <dbReference type="ARBA" id="ARBA00022833"/>
    </source>
</evidence>
<keyword evidence="7" id="KW-1185">Reference proteome</keyword>
<evidence type="ECO:0000259" key="5">
    <source>
        <dbReference type="SMART" id="SM00849"/>
    </source>
</evidence>
<protein>
    <submittedName>
        <fullName evidence="6">Glyoxylase-like metal-dependent hydrolase (Beta-lactamase superfamily II)</fullName>
    </submittedName>
</protein>
<dbReference type="Proteomes" id="UP001519307">
    <property type="component" value="Unassembled WGS sequence"/>
</dbReference>
<dbReference type="SMART" id="SM00849">
    <property type="entry name" value="Lactamase_B"/>
    <property type="match status" value="1"/>
</dbReference>
<dbReference type="Gene3D" id="3.60.15.10">
    <property type="entry name" value="Ribonuclease Z/Hydroxyacylglutathione hydrolase-like"/>
    <property type="match status" value="1"/>
</dbReference>
<dbReference type="Pfam" id="PF00753">
    <property type="entry name" value="Lactamase_B"/>
    <property type="match status" value="1"/>
</dbReference>
<dbReference type="PANTHER" id="PTHR46233">
    <property type="entry name" value="HYDROXYACYLGLUTATHIONE HYDROLASE GLOC"/>
    <property type="match status" value="1"/>
</dbReference>
<dbReference type="RefSeq" id="WP_209702480.1">
    <property type="nucleotide sequence ID" value="NZ_JAGGLM010000013.1"/>
</dbReference>
<dbReference type="InterPro" id="IPR051453">
    <property type="entry name" value="MBL_Glyoxalase_II"/>
</dbReference>
<evidence type="ECO:0000256" key="2">
    <source>
        <dbReference type="ARBA" id="ARBA00022723"/>
    </source>
</evidence>
<proteinExistence type="predicted"/>
<comment type="cofactor">
    <cofactor evidence="1">
        <name>Zn(2+)</name>
        <dbReference type="ChEBI" id="CHEBI:29105"/>
    </cofactor>
</comment>
<name>A0ABS4KUQ7_9CLOT</name>
<keyword evidence="3" id="KW-0378">Hydrolase</keyword>
<sequence>MKKLLLHGEIPVNCYFIVHNNKCYIVDPGYEKEKLLNYVKTNNLEVLGILLTHGHIDHIGAIDCFDLPVYLHKDEYEILCDNHKNGFEFYGREKTYSLNDINIVKIDETTVLPLGDKNIKVIHTPGHTIGSVCYKIDDDLYTGDTLFKEAVGKWTFPTGDLDTLKRSIIHLIDRHKNFIRIHPAHGESSTIEYEKQFNYFYKIWKNEKL</sequence>
<keyword evidence="4" id="KW-0862">Zinc</keyword>
<organism evidence="6 7">
    <name type="scientific">Clostridium algifaecis</name>
    <dbReference type="NCBI Taxonomy" id="1472040"/>
    <lineage>
        <taxon>Bacteria</taxon>
        <taxon>Bacillati</taxon>
        <taxon>Bacillota</taxon>
        <taxon>Clostridia</taxon>
        <taxon>Eubacteriales</taxon>
        <taxon>Clostridiaceae</taxon>
        <taxon>Clostridium</taxon>
    </lineage>
</organism>
<dbReference type="EMBL" id="JAGGLM010000013">
    <property type="protein sequence ID" value="MBP2033335.1"/>
    <property type="molecule type" value="Genomic_DNA"/>
</dbReference>
<dbReference type="SUPFAM" id="SSF56281">
    <property type="entry name" value="Metallo-hydrolase/oxidoreductase"/>
    <property type="match status" value="1"/>
</dbReference>
<dbReference type="PANTHER" id="PTHR46233:SF3">
    <property type="entry name" value="HYDROXYACYLGLUTATHIONE HYDROLASE GLOC"/>
    <property type="match status" value="1"/>
</dbReference>
<dbReference type="CDD" id="cd06262">
    <property type="entry name" value="metallo-hydrolase-like_MBL-fold"/>
    <property type="match status" value="1"/>
</dbReference>
<reference evidence="6 7" key="1">
    <citation type="submission" date="2021-03" db="EMBL/GenBank/DDBJ databases">
        <title>Genomic Encyclopedia of Type Strains, Phase IV (KMG-IV): sequencing the most valuable type-strain genomes for metagenomic binning, comparative biology and taxonomic classification.</title>
        <authorList>
            <person name="Goeker M."/>
        </authorList>
    </citation>
    <scope>NUCLEOTIDE SEQUENCE [LARGE SCALE GENOMIC DNA]</scope>
    <source>
        <strain evidence="6 7">DSM 28783</strain>
    </source>
</reference>
<evidence type="ECO:0000313" key="7">
    <source>
        <dbReference type="Proteomes" id="UP001519307"/>
    </source>
</evidence>
<evidence type="ECO:0000256" key="1">
    <source>
        <dbReference type="ARBA" id="ARBA00001947"/>
    </source>
</evidence>
<gene>
    <name evidence="6" type="ORF">J2Z42_002038</name>
</gene>
<evidence type="ECO:0000313" key="6">
    <source>
        <dbReference type="EMBL" id="MBP2033335.1"/>
    </source>
</evidence>
<feature type="domain" description="Metallo-beta-lactamase" evidence="5">
    <location>
        <begin position="11"/>
        <end position="185"/>
    </location>
</feature>
<evidence type="ECO:0000256" key="3">
    <source>
        <dbReference type="ARBA" id="ARBA00022801"/>
    </source>
</evidence>
<dbReference type="InterPro" id="IPR036866">
    <property type="entry name" value="RibonucZ/Hydroxyglut_hydro"/>
</dbReference>
<keyword evidence="2" id="KW-0479">Metal-binding</keyword>
<dbReference type="InterPro" id="IPR001279">
    <property type="entry name" value="Metallo-B-lactamas"/>
</dbReference>